<protein>
    <recommendedName>
        <fullName evidence="2">Glucose-methanol-choline oxidoreductase C-terminal domain-containing protein</fullName>
    </recommendedName>
</protein>
<accession>A0AAV9UPD0</accession>
<organism evidence="3 4">
    <name type="scientific">Orbilia brochopaga</name>
    <dbReference type="NCBI Taxonomy" id="3140254"/>
    <lineage>
        <taxon>Eukaryota</taxon>
        <taxon>Fungi</taxon>
        <taxon>Dikarya</taxon>
        <taxon>Ascomycota</taxon>
        <taxon>Pezizomycotina</taxon>
        <taxon>Orbiliomycetes</taxon>
        <taxon>Orbiliales</taxon>
        <taxon>Orbiliaceae</taxon>
        <taxon>Orbilia</taxon>
    </lineage>
</organism>
<dbReference type="GO" id="GO:0050660">
    <property type="term" value="F:flavin adenine dinucleotide binding"/>
    <property type="evidence" value="ECO:0007669"/>
    <property type="project" value="InterPro"/>
</dbReference>
<evidence type="ECO:0000259" key="2">
    <source>
        <dbReference type="Pfam" id="PF05199"/>
    </source>
</evidence>
<name>A0AAV9UPD0_9PEZI</name>
<keyword evidence="4" id="KW-1185">Reference proteome</keyword>
<proteinExistence type="inferred from homology"/>
<dbReference type="AlphaFoldDB" id="A0AAV9UPD0"/>
<comment type="similarity">
    <text evidence="1">Belongs to the GMC oxidoreductase family.</text>
</comment>
<evidence type="ECO:0000313" key="4">
    <source>
        <dbReference type="Proteomes" id="UP001375240"/>
    </source>
</evidence>
<dbReference type="GO" id="GO:0016614">
    <property type="term" value="F:oxidoreductase activity, acting on CH-OH group of donors"/>
    <property type="evidence" value="ECO:0007669"/>
    <property type="project" value="InterPro"/>
</dbReference>
<gene>
    <name evidence="3" type="ORF">TWF696_006608</name>
</gene>
<comment type="caution">
    <text evidence="3">The sequence shown here is derived from an EMBL/GenBank/DDBJ whole genome shotgun (WGS) entry which is preliminary data.</text>
</comment>
<feature type="domain" description="Glucose-methanol-choline oxidoreductase C-terminal" evidence="2">
    <location>
        <begin position="69"/>
        <end position="204"/>
    </location>
</feature>
<dbReference type="SUPFAM" id="SSF54373">
    <property type="entry name" value="FAD-linked reductases, C-terminal domain"/>
    <property type="match status" value="1"/>
</dbReference>
<dbReference type="Gene3D" id="3.30.560.10">
    <property type="entry name" value="Glucose Oxidase, domain 3"/>
    <property type="match status" value="1"/>
</dbReference>
<dbReference type="PANTHER" id="PTHR11552">
    <property type="entry name" value="GLUCOSE-METHANOL-CHOLINE GMC OXIDOREDUCTASE"/>
    <property type="match status" value="1"/>
</dbReference>
<dbReference type="EMBL" id="JAVHNQ010000005">
    <property type="protein sequence ID" value="KAK6346478.1"/>
    <property type="molecule type" value="Genomic_DNA"/>
</dbReference>
<dbReference type="InterPro" id="IPR012132">
    <property type="entry name" value="GMC_OxRdtase"/>
</dbReference>
<evidence type="ECO:0000256" key="1">
    <source>
        <dbReference type="ARBA" id="ARBA00010790"/>
    </source>
</evidence>
<dbReference type="Pfam" id="PF05199">
    <property type="entry name" value="GMC_oxred_C"/>
    <property type="match status" value="1"/>
</dbReference>
<dbReference type="InterPro" id="IPR007867">
    <property type="entry name" value="GMC_OxRtase_C"/>
</dbReference>
<dbReference type="SUPFAM" id="SSF51905">
    <property type="entry name" value="FAD/NAD(P)-binding domain"/>
    <property type="match status" value="1"/>
</dbReference>
<dbReference type="PANTHER" id="PTHR11552:SF115">
    <property type="entry name" value="DEHYDROGENASE XPTC-RELATED"/>
    <property type="match status" value="1"/>
</dbReference>
<dbReference type="Proteomes" id="UP001375240">
    <property type="component" value="Unassembled WGS sequence"/>
</dbReference>
<reference evidence="3 4" key="1">
    <citation type="submission" date="2019-10" db="EMBL/GenBank/DDBJ databases">
        <authorList>
            <person name="Palmer J.M."/>
        </authorList>
    </citation>
    <scope>NUCLEOTIDE SEQUENCE [LARGE SCALE GENOMIC DNA]</scope>
    <source>
        <strain evidence="3 4">TWF696</strain>
    </source>
</reference>
<sequence length="250" mass="27449">MLTTYQSLISRVNSQNAAQYLPSTYGAANIRGFEAQRRVLMASYASTKNGVVEIPFSGGGGTSLVHEKPLSRGTVLINTSDRFADPTVDYNTSINPVDNEIFVAMIKFYRRWMQAPSMQQLGPQEQSPGSGVTSDQQLISYATQGMISSTAHSCGTSAMMPQDQAGVVSPELLVYGVTGLSVGDISIIPLIPATHTCATVYAIAEKWWSWHYYSLHPHIDDDFEVDYYFVKNNDHDNKIYNIFGGSPSPD</sequence>
<dbReference type="InterPro" id="IPR036188">
    <property type="entry name" value="FAD/NAD-bd_sf"/>
</dbReference>
<evidence type="ECO:0000313" key="3">
    <source>
        <dbReference type="EMBL" id="KAK6346478.1"/>
    </source>
</evidence>
<dbReference type="GO" id="GO:0044550">
    <property type="term" value="P:secondary metabolite biosynthetic process"/>
    <property type="evidence" value="ECO:0007669"/>
    <property type="project" value="TreeGrafter"/>
</dbReference>